<evidence type="ECO:0000313" key="5">
    <source>
        <dbReference type="EMBL" id="HIR50920.1"/>
    </source>
</evidence>
<sequence>MKKKLLALLLTLCLVLGLFPIGVSAIETPNGEYEGSLQHVEYHVTQQALADILKEYEADLDDFEKVCLNYTLDGKETTRKLIWNPIPKCYWRSFPKKVSPQNIISLTIELDDDVITIDNNHLSAALYTDAATATPFYELTYYKPQYTLTYNANGGKVNPETVQVTEGDTVALNVTPTYEGNLFVGWTKDTTVVDRIFDRTATGVPKPISEIENVTAPQIVYAIWATDENGNETPDYQETKYTVTYTDGVESEKIFEDQVTCDLLKGEQTPAFEEEEALTRDGYVFGGWDPEVAETVTDDVTYKALWDVDSNGDGIADKDQVFIKYEAGENGMLTGDETTHSQVFVATEDGKYELIFPGLEVNTGYTFDRWSLPEGLSMTDNLELTGAKAGETYTLTALFKKDDTQTKELSCTINYYVDGKLKETATKTETVWVGDPDKLTVTDEVIKDFEGCIFNFASPRLPADVPNNGLIEVYYNSDSNKDGIADMNQIHVTFVIDEGMGTCAGDTDWWWTCKDTSAETFPLNTPVVTAKEGFEFIGWACNDGAAVTEDNGTYYLTQYTLGRAYTLTARFEKTEPAEVAMKIRFMDGETFVSGGDYFLPEGVQNYSILEEYVPEGYKMSVSGDFTVAAGTSLDVPVEKLVKDVIMNIRFMDGDEFVAGGDYFLPEGVQNYSILEEYVPEGYKMSVSGDFMVAAGTSLDVPVEKLVENAIVNIRFMDGDEFIAGGDFFFEKDASVKFGDLALPEGYELDSEKNNAESGFVARDGAQIIVHVKKISTTGIMNIRFMDGETFVAGGDYFLPLGVQNYSVLTKYVPEGYRMCVAGDFMVTDGGKLDVPVEKIPTTGIMNIRFMDGDEFVAGGDYFLPLGVQNYSVLTKYVPEGYRMCVAGDFMVTDGGKLDVPVEKIPTTGIMNIRFVEESTDKFIAGGDYMLPLGVQNYSILAQYVPEGYRMCVAGDFMVTDGGKLNVPVEKIEEETYTVTLVGEGKKAYGEGTYEAGETVTIYAGTKTGYSFDRWVTRDVTLRDADERQVSFVMPEHDVTVKATWDYDDHGSSSSKTYPIYIEETRDGEVESSHKRAAAGTTITLTVEPEDGSELVKLTVVDEDGDKINVRYHAKTGDYTFTMPASEVTVKAVFDSDLPFKDVSVDSWYYDAVSYVYRNGLMNGISATRFAPNAKLNRAMIAQVLYNLEGETRSYPTVFSDVADSAWYADAVNWAADKGIVEGYGNGKFGPEDNITREQMAAILYRYADYKGYDVRASARLSGFADEDQVSDWAEEAMSWAVAEDLMDGKGNNRLDPTGTATRAEVATILMRFCETIVEA</sequence>
<keyword evidence="2" id="KW-0677">Repeat</keyword>
<evidence type="ECO:0000313" key="6">
    <source>
        <dbReference type="Proteomes" id="UP000824239"/>
    </source>
</evidence>
<dbReference type="GO" id="GO:0030313">
    <property type="term" value="C:cell envelope"/>
    <property type="evidence" value="ECO:0007669"/>
    <property type="project" value="UniProtKB-SubCell"/>
</dbReference>
<proteinExistence type="predicted"/>
<protein>
    <submittedName>
        <fullName evidence="5">S-layer homology domain-containing protein</fullName>
    </submittedName>
</protein>
<dbReference type="PROSITE" id="PS51272">
    <property type="entry name" value="SLH"/>
    <property type="match status" value="3"/>
</dbReference>
<reference evidence="5" key="1">
    <citation type="submission" date="2020-10" db="EMBL/GenBank/DDBJ databases">
        <authorList>
            <person name="Gilroy R."/>
        </authorList>
    </citation>
    <scope>NUCLEOTIDE SEQUENCE</scope>
    <source>
        <strain evidence="5">ChiBcec15-4380</strain>
    </source>
</reference>
<feature type="signal peptide" evidence="3">
    <location>
        <begin position="1"/>
        <end position="25"/>
    </location>
</feature>
<dbReference type="Pfam" id="PF00395">
    <property type="entry name" value="SLH"/>
    <property type="match status" value="3"/>
</dbReference>
<evidence type="ECO:0000256" key="2">
    <source>
        <dbReference type="ARBA" id="ARBA00022737"/>
    </source>
</evidence>
<dbReference type="Gene3D" id="2.60.40.4270">
    <property type="entry name" value="Listeria-Bacteroides repeat domain"/>
    <property type="match status" value="1"/>
</dbReference>
<feature type="chain" id="PRO_5038690721" evidence="3">
    <location>
        <begin position="26"/>
        <end position="1319"/>
    </location>
</feature>
<gene>
    <name evidence="5" type="ORF">IAA53_06505</name>
</gene>
<dbReference type="InterPro" id="IPR013378">
    <property type="entry name" value="InlB-like_B-rpt"/>
</dbReference>
<evidence type="ECO:0000256" key="3">
    <source>
        <dbReference type="SAM" id="SignalP"/>
    </source>
</evidence>
<accession>A0A9D1IXB2</accession>
<dbReference type="PANTHER" id="PTHR43308:SF1">
    <property type="entry name" value="OUTER MEMBRANE PROTEIN ALPHA"/>
    <property type="match status" value="1"/>
</dbReference>
<reference evidence="5" key="2">
    <citation type="journal article" date="2021" name="PeerJ">
        <title>Extensive microbial diversity within the chicken gut microbiome revealed by metagenomics and culture.</title>
        <authorList>
            <person name="Gilroy R."/>
            <person name="Ravi A."/>
            <person name="Getino M."/>
            <person name="Pursley I."/>
            <person name="Horton D.L."/>
            <person name="Alikhan N.F."/>
            <person name="Baker D."/>
            <person name="Gharbi K."/>
            <person name="Hall N."/>
            <person name="Watson M."/>
            <person name="Adriaenssens E.M."/>
            <person name="Foster-Nyarko E."/>
            <person name="Jarju S."/>
            <person name="Secka A."/>
            <person name="Antonio M."/>
            <person name="Oren A."/>
            <person name="Chaudhuri R.R."/>
            <person name="La Ragione R."/>
            <person name="Hildebrand F."/>
            <person name="Pallen M.J."/>
        </authorList>
    </citation>
    <scope>NUCLEOTIDE SEQUENCE</scope>
    <source>
        <strain evidence="5">ChiBcec15-4380</strain>
    </source>
</reference>
<dbReference type="PANTHER" id="PTHR43308">
    <property type="entry name" value="OUTER MEMBRANE PROTEIN ALPHA-RELATED"/>
    <property type="match status" value="1"/>
</dbReference>
<organism evidence="5 6">
    <name type="scientific">Candidatus Avoscillospira avicola</name>
    <dbReference type="NCBI Taxonomy" id="2840706"/>
    <lineage>
        <taxon>Bacteria</taxon>
        <taxon>Bacillati</taxon>
        <taxon>Bacillota</taxon>
        <taxon>Clostridia</taxon>
        <taxon>Eubacteriales</taxon>
        <taxon>Oscillospiraceae</taxon>
        <taxon>Oscillospiraceae incertae sedis</taxon>
        <taxon>Candidatus Avoscillospira</taxon>
    </lineage>
</organism>
<dbReference type="Pfam" id="PF18998">
    <property type="entry name" value="Flg_new_2"/>
    <property type="match status" value="2"/>
</dbReference>
<dbReference type="InterPro" id="IPR001119">
    <property type="entry name" value="SLH_dom"/>
</dbReference>
<keyword evidence="3" id="KW-0732">Signal</keyword>
<dbReference type="InterPro" id="IPR044060">
    <property type="entry name" value="Bacterial_rp_domain"/>
</dbReference>
<dbReference type="EMBL" id="DVHE01000051">
    <property type="protein sequence ID" value="HIR50920.1"/>
    <property type="molecule type" value="Genomic_DNA"/>
</dbReference>
<name>A0A9D1IXB2_9FIRM</name>
<comment type="caution">
    <text evidence="5">The sequence shown here is derived from an EMBL/GenBank/DDBJ whole genome shotgun (WGS) entry which is preliminary data.</text>
</comment>
<dbReference type="InterPro" id="IPR051465">
    <property type="entry name" value="Cell_Envelope_Struct_Comp"/>
</dbReference>
<feature type="domain" description="SLH" evidence="4">
    <location>
        <begin position="1135"/>
        <end position="1193"/>
    </location>
</feature>
<feature type="domain" description="SLH" evidence="4">
    <location>
        <begin position="1260"/>
        <end position="1319"/>
    </location>
</feature>
<dbReference type="Proteomes" id="UP000824239">
    <property type="component" value="Unassembled WGS sequence"/>
</dbReference>
<evidence type="ECO:0000259" key="4">
    <source>
        <dbReference type="PROSITE" id="PS51272"/>
    </source>
</evidence>
<dbReference type="InterPro" id="IPR042229">
    <property type="entry name" value="Listeria/Bacterioides_rpt_sf"/>
</dbReference>
<evidence type="ECO:0000256" key="1">
    <source>
        <dbReference type="ARBA" id="ARBA00004196"/>
    </source>
</evidence>
<comment type="subcellular location">
    <subcellularLocation>
        <location evidence="1">Cell envelope</location>
    </subcellularLocation>
</comment>
<feature type="domain" description="SLH" evidence="4">
    <location>
        <begin position="1194"/>
        <end position="1257"/>
    </location>
</feature>
<dbReference type="Pfam" id="PF09479">
    <property type="entry name" value="Flg_new"/>
    <property type="match status" value="1"/>
</dbReference>